<dbReference type="GO" id="GO:0005743">
    <property type="term" value="C:mitochondrial inner membrane"/>
    <property type="evidence" value="ECO:0007669"/>
    <property type="project" value="UniProtKB-ARBA"/>
</dbReference>
<dbReference type="Proteomes" id="UP000699462">
    <property type="component" value="Unassembled WGS sequence"/>
</dbReference>
<evidence type="ECO:0000256" key="1">
    <source>
        <dbReference type="ARBA" id="ARBA00004173"/>
    </source>
</evidence>
<dbReference type="GO" id="GO:0032543">
    <property type="term" value="P:mitochondrial translation"/>
    <property type="evidence" value="ECO:0007669"/>
    <property type="project" value="TreeGrafter"/>
</dbReference>
<evidence type="ECO:0000256" key="8">
    <source>
        <dbReference type="SAM" id="MobiDB-lite"/>
    </source>
</evidence>
<feature type="compositionally biased region" description="Basic and acidic residues" evidence="8">
    <location>
        <begin position="208"/>
        <end position="220"/>
    </location>
</feature>
<name>A0A8T0DY03_9TREM</name>
<evidence type="ECO:0000256" key="2">
    <source>
        <dbReference type="ARBA" id="ARBA00006668"/>
    </source>
</evidence>
<dbReference type="PANTHER" id="PTHR12919:SF20">
    <property type="entry name" value="SMALL RIBOSOMAL SUBUNIT PROTEIN BS16M"/>
    <property type="match status" value="1"/>
</dbReference>
<comment type="similarity">
    <text evidence="2">Belongs to the bacterial ribosomal protein bS16 family.</text>
</comment>
<dbReference type="FunFam" id="3.30.1320.10:FF:000004">
    <property type="entry name" value="28S ribosomal protein S16, mitochondrial"/>
    <property type="match status" value="1"/>
</dbReference>
<keyword evidence="3" id="KW-0689">Ribosomal protein</keyword>
<feature type="region of interest" description="Disordered" evidence="8">
    <location>
        <begin position="190"/>
        <end position="220"/>
    </location>
</feature>
<dbReference type="NCBIfam" id="TIGR00002">
    <property type="entry name" value="S16"/>
    <property type="match status" value="1"/>
</dbReference>
<dbReference type="AlphaFoldDB" id="A0A8T0DY03"/>
<organism evidence="9 10">
    <name type="scientific">Paragonimus westermani</name>
    <dbReference type="NCBI Taxonomy" id="34504"/>
    <lineage>
        <taxon>Eukaryota</taxon>
        <taxon>Metazoa</taxon>
        <taxon>Spiralia</taxon>
        <taxon>Lophotrochozoa</taxon>
        <taxon>Platyhelminthes</taxon>
        <taxon>Trematoda</taxon>
        <taxon>Digenea</taxon>
        <taxon>Plagiorchiida</taxon>
        <taxon>Troglotremata</taxon>
        <taxon>Troglotrematidae</taxon>
        <taxon>Paragonimus</taxon>
    </lineage>
</organism>
<dbReference type="OrthoDB" id="407221at2759"/>
<comment type="caution">
    <text evidence="9">The sequence shown here is derived from an EMBL/GenBank/DDBJ whole genome shotgun (WGS) entry which is preliminary data.</text>
</comment>
<protein>
    <recommendedName>
        <fullName evidence="6">Small ribosomal subunit protein bS16m</fullName>
    </recommendedName>
    <alternativeName>
        <fullName evidence="7">28S ribosomal protein S16, mitochondrial</fullName>
    </alternativeName>
</protein>
<dbReference type="InterPro" id="IPR000307">
    <property type="entry name" value="Ribosomal_bS16"/>
</dbReference>
<evidence type="ECO:0000256" key="7">
    <source>
        <dbReference type="ARBA" id="ARBA00035438"/>
    </source>
</evidence>
<dbReference type="Pfam" id="PF00886">
    <property type="entry name" value="Ribosomal_S16"/>
    <property type="match status" value="1"/>
</dbReference>
<keyword evidence="10" id="KW-1185">Reference proteome</keyword>
<evidence type="ECO:0000256" key="5">
    <source>
        <dbReference type="ARBA" id="ARBA00023274"/>
    </source>
</evidence>
<comment type="subcellular location">
    <subcellularLocation>
        <location evidence="1">Mitochondrion</location>
    </subcellularLocation>
</comment>
<dbReference type="GO" id="GO:0005763">
    <property type="term" value="C:mitochondrial small ribosomal subunit"/>
    <property type="evidence" value="ECO:0007669"/>
    <property type="project" value="TreeGrafter"/>
</dbReference>
<dbReference type="GO" id="GO:0003735">
    <property type="term" value="F:structural constituent of ribosome"/>
    <property type="evidence" value="ECO:0007669"/>
    <property type="project" value="InterPro"/>
</dbReference>
<dbReference type="SUPFAM" id="SSF54565">
    <property type="entry name" value="Ribosomal protein S16"/>
    <property type="match status" value="1"/>
</dbReference>
<gene>
    <name evidence="9" type="ORF">P879_04834</name>
</gene>
<dbReference type="InterPro" id="IPR023803">
    <property type="entry name" value="Ribosomal_bS16_dom_sf"/>
</dbReference>
<evidence type="ECO:0000313" key="10">
    <source>
        <dbReference type="Proteomes" id="UP000699462"/>
    </source>
</evidence>
<evidence type="ECO:0000256" key="3">
    <source>
        <dbReference type="ARBA" id="ARBA00022980"/>
    </source>
</evidence>
<accession>A0A8T0DY03</accession>
<dbReference type="EMBL" id="JTDF01000181">
    <property type="protein sequence ID" value="KAF8572084.1"/>
    <property type="molecule type" value="Genomic_DNA"/>
</dbReference>
<sequence>MAAFRNPTMLKRSLLDVNTTFRSGSRHSFWIGQAFASSDSLSICPKDKCVPGPDRSSSWWPHLPLCPGRRVVRMFPIRSRNRSRIVLVREGCTNRPFFTIQIRSNLSEAKAQGIEQVGSWDPFPNKDHGEQLIALNLERIAYWLGRGAEPSTRVAELLGLAGFLPVHPRSYLVAHRTRLATEAFLRRQYDDQKTEGETNESDAVAEANESKTDVTKRPDSVWRRGREPPWWWYIGLP</sequence>
<keyword evidence="4" id="KW-0496">Mitochondrion</keyword>
<reference evidence="9 10" key="1">
    <citation type="submission" date="2019-07" db="EMBL/GenBank/DDBJ databases">
        <title>Annotation for the trematode Paragonimus westermani.</title>
        <authorList>
            <person name="Choi Y.-J."/>
        </authorList>
    </citation>
    <scope>NUCLEOTIDE SEQUENCE [LARGE SCALE GENOMIC DNA]</scope>
    <source>
        <strain evidence="9">180907_Pwestermani</strain>
    </source>
</reference>
<dbReference type="PANTHER" id="PTHR12919">
    <property type="entry name" value="30S RIBOSOMAL PROTEIN S16"/>
    <property type="match status" value="1"/>
</dbReference>
<evidence type="ECO:0000256" key="4">
    <source>
        <dbReference type="ARBA" id="ARBA00023128"/>
    </source>
</evidence>
<keyword evidence="5" id="KW-0687">Ribonucleoprotein</keyword>
<evidence type="ECO:0000313" key="9">
    <source>
        <dbReference type="EMBL" id="KAF8572084.1"/>
    </source>
</evidence>
<evidence type="ECO:0000256" key="6">
    <source>
        <dbReference type="ARBA" id="ARBA00035263"/>
    </source>
</evidence>
<proteinExistence type="inferred from homology"/>
<dbReference type="Gene3D" id="3.30.1320.10">
    <property type="match status" value="1"/>
</dbReference>